<evidence type="ECO:0000313" key="3">
    <source>
        <dbReference type="Proteomes" id="UP000827892"/>
    </source>
</evidence>
<dbReference type="PANTHER" id="PTHR21503">
    <property type="entry name" value="F-BOX-CONTAINING HYPOTHETICAL PROTEIN C.ELEGANS"/>
    <property type="match status" value="1"/>
</dbReference>
<dbReference type="Pfam" id="PF00646">
    <property type="entry name" value="F-box"/>
    <property type="match status" value="1"/>
</dbReference>
<sequence length="598" mass="70680">MSVRETEMTLLQRLGQFEIRNEPPKRLFPLLKLPRVVLVECIENLDVLEIIIFSILSKRAKSIAKFIRWNPLEISLGFIPFTDIRLRSPSDRNQHWSIYYNKEKESSEYSCFRSEKFGPKVFNTLVLKDNGNAIENLKQMTEHICEVFCSPIYLIDITDKSLIEWIINFQSTIKYLRIDDGVITSVETLYLILKNLKVTEDFRMKSTKIYEDFEIIEPILSRCISIKRSNWFTLPAILNGNNSFIELDRSNLTPKDMNTILKEWQRGLKLRNLEYLEINSVLQDIGGCTPQILKDLNPTASVRNDERPSEVKIDDENIYRQPQVPSVCDLIRDDGTIGSVFYGYRDDQSQQWYYNKYYIYYNKQRKSSGYPYFRSEIIGAKVFHQLVLEDDRYAFDIADKSLIEWIINFQSTIKYVWINDNVITSVGTLCRILKNLKVTERLFLGSTKIDDENFKVTEPILSRFISIKRSFWFTLNAILNGTNSIIRLYDPMLTAKDINTILKEWQRGLKLRYLEYLEIKNVMHRGIDDDDYEVMADLFYTSSFQNDGRPKKVKIHDEWICKLPELQFVHNLIRDDGMIGSIFYNYRAFMFQVWRRQV</sequence>
<name>A0AAE9AF40_CAEBR</name>
<proteinExistence type="predicted"/>
<dbReference type="PROSITE" id="PS50181">
    <property type="entry name" value="FBOX"/>
    <property type="match status" value="1"/>
</dbReference>
<dbReference type="EMBL" id="CP090894">
    <property type="protein sequence ID" value="ULT93329.1"/>
    <property type="molecule type" value="Genomic_DNA"/>
</dbReference>
<protein>
    <recommendedName>
        <fullName evidence="1">F-box domain-containing protein</fullName>
    </recommendedName>
</protein>
<evidence type="ECO:0000259" key="1">
    <source>
        <dbReference type="PROSITE" id="PS50181"/>
    </source>
</evidence>
<dbReference type="PANTHER" id="PTHR21503:SF8">
    <property type="entry name" value="F-BOX ASSOCIATED DOMAIN-CONTAINING PROTEIN-RELATED"/>
    <property type="match status" value="1"/>
</dbReference>
<gene>
    <name evidence="2" type="ORF">L3Y34_003069</name>
</gene>
<accession>A0AAE9AF40</accession>
<dbReference type="InterPro" id="IPR001810">
    <property type="entry name" value="F-box_dom"/>
</dbReference>
<dbReference type="Pfam" id="PF07735">
    <property type="entry name" value="FBA_2"/>
    <property type="match status" value="2"/>
</dbReference>
<feature type="domain" description="F-box" evidence="1">
    <location>
        <begin position="27"/>
        <end position="72"/>
    </location>
</feature>
<organism evidence="2 3">
    <name type="scientific">Caenorhabditis briggsae</name>
    <dbReference type="NCBI Taxonomy" id="6238"/>
    <lineage>
        <taxon>Eukaryota</taxon>
        <taxon>Metazoa</taxon>
        <taxon>Ecdysozoa</taxon>
        <taxon>Nematoda</taxon>
        <taxon>Chromadorea</taxon>
        <taxon>Rhabditida</taxon>
        <taxon>Rhabditina</taxon>
        <taxon>Rhabditomorpha</taxon>
        <taxon>Rhabditoidea</taxon>
        <taxon>Rhabditidae</taxon>
        <taxon>Peloderinae</taxon>
        <taxon>Caenorhabditis</taxon>
    </lineage>
</organism>
<dbReference type="AlphaFoldDB" id="A0AAE9AF40"/>
<dbReference type="Proteomes" id="UP000827892">
    <property type="component" value="Chromosome IV"/>
</dbReference>
<dbReference type="InterPro" id="IPR012885">
    <property type="entry name" value="F-box_Sdz-33"/>
</dbReference>
<evidence type="ECO:0000313" key="2">
    <source>
        <dbReference type="EMBL" id="ULT93329.1"/>
    </source>
</evidence>
<reference evidence="2 3" key="1">
    <citation type="submission" date="2022-05" db="EMBL/GenBank/DDBJ databases">
        <title>Chromosome-level reference genomes for two strains of Caenorhabditis briggsae: an improved platform for comparative genomics.</title>
        <authorList>
            <person name="Stevens L."/>
            <person name="Andersen E.C."/>
        </authorList>
    </citation>
    <scope>NUCLEOTIDE SEQUENCE [LARGE SCALE GENOMIC DNA]</scope>
    <source>
        <strain evidence="2">QX1410_ONT</strain>
        <tissue evidence="2">Whole-organism</tissue>
    </source>
</reference>